<dbReference type="PROSITE" id="PS50110">
    <property type="entry name" value="RESPONSE_REGULATORY"/>
    <property type="match status" value="1"/>
</dbReference>
<dbReference type="FunFam" id="3.40.50.2300:FF:000018">
    <property type="entry name" value="DNA-binding transcriptional regulator NtrC"/>
    <property type="match status" value="1"/>
</dbReference>
<evidence type="ECO:0000256" key="3">
    <source>
        <dbReference type="ARBA" id="ARBA00023125"/>
    </source>
</evidence>
<dbReference type="PROSITE" id="PS50043">
    <property type="entry name" value="HTH_LUXR_2"/>
    <property type="match status" value="1"/>
</dbReference>
<dbReference type="Pfam" id="PF00196">
    <property type="entry name" value="GerE"/>
    <property type="match status" value="1"/>
</dbReference>
<dbReference type="GO" id="GO:0003677">
    <property type="term" value="F:DNA binding"/>
    <property type="evidence" value="ECO:0007669"/>
    <property type="project" value="UniProtKB-KW"/>
</dbReference>
<organism evidence="7">
    <name type="scientific">marine sediment metagenome</name>
    <dbReference type="NCBI Taxonomy" id="412755"/>
    <lineage>
        <taxon>unclassified sequences</taxon>
        <taxon>metagenomes</taxon>
        <taxon>ecological metagenomes</taxon>
    </lineage>
</organism>
<evidence type="ECO:0000256" key="4">
    <source>
        <dbReference type="ARBA" id="ARBA00023163"/>
    </source>
</evidence>
<dbReference type="Gene3D" id="3.40.50.2300">
    <property type="match status" value="1"/>
</dbReference>
<dbReference type="InterPro" id="IPR016032">
    <property type="entry name" value="Sig_transdc_resp-reg_C-effctor"/>
</dbReference>
<dbReference type="InterPro" id="IPR001789">
    <property type="entry name" value="Sig_transdc_resp-reg_receiver"/>
</dbReference>
<dbReference type="Pfam" id="PF00072">
    <property type="entry name" value="Response_reg"/>
    <property type="match status" value="1"/>
</dbReference>
<dbReference type="SMART" id="SM00421">
    <property type="entry name" value="HTH_LUXR"/>
    <property type="match status" value="1"/>
</dbReference>
<dbReference type="SUPFAM" id="SSF46894">
    <property type="entry name" value="C-terminal effector domain of the bipartite response regulators"/>
    <property type="match status" value="1"/>
</dbReference>
<dbReference type="InterPro" id="IPR011006">
    <property type="entry name" value="CheY-like_superfamily"/>
</dbReference>
<evidence type="ECO:0000259" key="6">
    <source>
        <dbReference type="PROSITE" id="PS50110"/>
    </source>
</evidence>
<dbReference type="EMBL" id="LAZR01048771">
    <property type="protein sequence ID" value="KKK91174.1"/>
    <property type="molecule type" value="Genomic_DNA"/>
</dbReference>
<comment type="caution">
    <text evidence="7">The sequence shown here is derived from an EMBL/GenBank/DDBJ whole genome shotgun (WGS) entry which is preliminary data.</text>
</comment>
<feature type="domain" description="HTH luxR-type" evidence="5">
    <location>
        <begin position="136"/>
        <end position="201"/>
    </location>
</feature>
<dbReference type="InterPro" id="IPR036388">
    <property type="entry name" value="WH-like_DNA-bd_sf"/>
</dbReference>
<dbReference type="InterPro" id="IPR000792">
    <property type="entry name" value="Tscrpt_reg_LuxR_C"/>
</dbReference>
<reference evidence="7" key="1">
    <citation type="journal article" date="2015" name="Nature">
        <title>Complex archaea that bridge the gap between prokaryotes and eukaryotes.</title>
        <authorList>
            <person name="Spang A."/>
            <person name="Saw J.H."/>
            <person name="Jorgensen S.L."/>
            <person name="Zaremba-Niedzwiedzka K."/>
            <person name="Martijn J."/>
            <person name="Lind A.E."/>
            <person name="van Eijk R."/>
            <person name="Schleper C."/>
            <person name="Guy L."/>
            <person name="Ettema T.J."/>
        </authorList>
    </citation>
    <scope>NUCLEOTIDE SEQUENCE</scope>
</reference>
<dbReference type="GO" id="GO:0006355">
    <property type="term" value="P:regulation of DNA-templated transcription"/>
    <property type="evidence" value="ECO:0007669"/>
    <property type="project" value="InterPro"/>
</dbReference>
<evidence type="ECO:0008006" key="8">
    <source>
        <dbReference type="Google" id="ProtNLM"/>
    </source>
</evidence>
<evidence type="ECO:0000256" key="2">
    <source>
        <dbReference type="ARBA" id="ARBA00023015"/>
    </source>
</evidence>
<proteinExistence type="predicted"/>
<keyword evidence="3" id="KW-0238">DNA-binding</keyword>
<evidence type="ECO:0000259" key="5">
    <source>
        <dbReference type="PROSITE" id="PS50043"/>
    </source>
</evidence>
<keyword evidence="1" id="KW-0597">Phosphoprotein</keyword>
<dbReference type="AlphaFoldDB" id="A0A0F9BKN8"/>
<name>A0A0F9BKN8_9ZZZZ</name>
<dbReference type="Gene3D" id="1.10.10.10">
    <property type="entry name" value="Winged helix-like DNA-binding domain superfamily/Winged helix DNA-binding domain"/>
    <property type="match status" value="1"/>
</dbReference>
<dbReference type="SMART" id="SM00448">
    <property type="entry name" value="REC"/>
    <property type="match status" value="1"/>
</dbReference>
<evidence type="ECO:0000313" key="7">
    <source>
        <dbReference type="EMBL" id="KKK91174.1"/>
    </source>
</evidence>
<feature type="domain" description="Response regulatory" evidence="6">
    <location>
        <begin position="6"/>
        <end position="120"/>
    </location>
</feature>
<keyword evidence="2" id="KW-0805">Transcription regulation</keyword>
<dbReference type="PANTHER" id="PTHR44688:SF16">
    <property type="entry name" value="DNA-BINDING TRANSCRIPTIONAL ACTIVATOR DEVR_DOSR"/>
    <property type="match status" value="1"/>
</dbReference>
<dbReference type="SUPFAM" id="SSF52172">
    <property type="entry name" value="CheY-like"/>
    <property type="match status" value="1"/>
</dbReference>
<dbReference type="PANTHER" id="PTHR44688">
    <property type="entry name" value="DNA-BINDING TRANSCRIPTIONAL ACTIVATOR DEVR_DOSR"/>
    <property type="match status" value="1"/>
</dbReference>
<accession>A0A0F9BKN8</accession>
<gene>
    <name evidence="7" type="ORF">LCGC14_2715610</name>
</gene>
<evidence type="ECO:0000256" key="1">
    <source>
        <dbReference type="ARBA" id="ARBA00022553"/>
    </source>
</evidence>
<dbReference type="PRINTS" id="PR00038">
    <property type="entry name" value="HTHLUXR"/>
</dbReference>
<protein>
    <recommendedName>
        <fullName evidence="8">Response regulatory domain-containing protein</fullName>
    </recommendedName>
</protein>
<keyword evidence="4" id="KW-0804">Transcription</keyword>
<dbReference type="GO" id="GO:0000160">
    <property type="term" value="P:phosphorelay signal transduction system"/>
    <property type="evidence" value="ECO:0007669"/>
    <property type="project" value="InterPro"/>
</dbReference>
<sequence length="204" mass="22878">MQEQAVISVVDDDEATRDVICEMVEAMGLKVNPFVSAEDFLQRYTKNQLECMVLDVRMPGLSGMDLLAKLTDEDIYIPTIIITGHGDIPMAVEAVNMGAVDFLEKPFREQSLWTSIQKALEICKTARSCRQSRNELKEALSCLTERDIAVLKLLIEGDSDKQVAHKLDISRRAVAFHRSHITEKTDFNSIINLATSITKHDIAL</sequence>